<keyword evidence="1" id="KW-0479">Metal-binding</keyword>
<dbReference type="Gramene" id="Jr07_10430_p1">
    <property type="protein sequence ID" value="cds.Jr07_10430_p1"/>
    <property type="gene ID" value="Jr07_10430"/>
</dbReference>
<evidence type="ECO:0000256" key="3">
    <source>
        <dbReference type="ARBA" id="ARBA00022833"/>
    </source>
</evidence>
<name>A0A2I4DUU4_JUGRE</name>
<dbReference type="PANTHER" id="PTHR31717">
    <property type="entry name" value="ZINC FINGER PROTEIN CONSTANS-LIKE 10"/>
    <property type="match status" value="1"/>
</dbReference>
<dbReference type="GO" id="GO:0009909">
    <property type="term" value="P:regulation of flower development"/>
    <property type="evidence" value="ECO:0007669"/>
    <property type="project" value="EnsemblPlants"/>
</dbReference>
<evidence type="ECO:0000313" key="4">
    <source>
        <dbReference type="Proteomes" id="UP000235220"/>
    </source>
</evidence>
<dbReference type="Proteomes" id="UP000235220">
    <property type="component" value="Chromosome 7"/>
</dbReference>
<evidence type="ECO:0000256" key="1">
    <source>
        <dbReference type="ARBA" id="ARBA00022723"/>
    </source>
</evidence>
<dbReference type="OrthoDB" id="153872at2759"/>
<accession>A0A2I4DUU4</accession>
<dbReference type="GO" id="GO:0005634">
    <property type="term" value="C:nucleus"/>
    <property type="evidence" value="ECO:0007669"/>
    <property type="project" value="EnsemblPlants"/>
</dbReference>
<dbReference type="GO" id="GO:0010017">
    <property type="term" value="P:red or far-red light signaling pathway"/>
    <property type="evidence" value="ECO:0007669"/>
    <property type="project" value="EnsemblPlants"/>
</dbReference>
<dbReference type="PANTHER" id="PTHR31717:SF81">
    <property type="entry name" value="B-BOX ZINC FINGER PROTEIN 32-LIKE"/>
    <property type="match status" value="1"/>
</dbReference>
<dbReference type="SMART" id="SM00336">
    <property type="entry name" value="BBOX"/>
    <property type="match status" value="1"/>
</dbReference>
<proteinExistence type="predicted"/>
<evidence type="ECO:0000313" key="5">
    <source>
        <dbReference type="RefSeq" id="XP_018810913.1"/>
    </source>
</evidence>
<reference evidence="5" key="1">
    <citation type="submission" date="2025-08" db="UniProtKB">
        <authorList>
            <consortium name="RefSeq"/>
        </authorList>
    </citation>
    <scope>IDENTIFICATION</scope>
    <source>
        <tissue evidence="5">Leaves</tissue>
    </source>
</reference>
<dbReference type="GO" id="GO:0005737">
    <property type="term" value="C:cytoplasm"/>
    <property type="evidence" value="ECO:0007669"/>
    <property type="project" value="EnsemblPlants"/>
</dbReference>
<sequence>MRKAILCELCTEVASLYCASDAAFLCSRCDSRVHQANFLVARHVRQALCLNCKGFIGDPISGSGAPALRQICQACSPVDLSDDSDSFSSSVSSTESSAAGPKRISLEHRTVGDEIVNRSVTSSVTEMSGEDAYVPARFSLSAKKKKKIRAVSLSVDVKAEAIFVNWCSKLGVNGNLVVPEASEALGFSLGMLTAFPFRVSVATSLWLGLRFSGHNSLYTCQKLRRLEEVSGVPANVILAAEAKVARALRVRKARPESVEGWAECSA</sequence>
<dbReference type="InterPro" id="IPR049808">
    <property type="entry name" value="CONSTANS-like_Bbox1"/>
</dbReference>
<keyword evidence="3" id="KW-0862">Zinc</keyword>
<keyword evidence="4" id="KW-1185">Reference proteome</keyword>
<dbReference type="GO" id="GO:0008270">
    <property type="term" value="F:zinc ion binding"/>
    <property type="evidence" value="ECO:0007669"/>
    <property type="project" value="UniProtKB-KW"/>
</dbReference>
<keyword evidence="2" id="KW-0863">Zinc-finger</keyword>
<protein>
    <submittedName>
        <fullName evidence="5">B-box zinc finger protein 32</fullName>
    </submittedName>
</protein>
<dbReference type="CDD" id="cd19821">
    <property type="entry name" value="Bbox1_BBX-like"/>
    <property type="match status" value="1"/>
</dbReference>
<dbReference type="Pfam" id="PF00643">
    <property type="entry name" value="zf-B_box"/>
    <property type="match status" value="1"/>
</dbReference>
<evidence type="ECO:0000256" key="2">
    <source>
        <dbReference type="ARBA" id="ARBA00022771"/>
    </source>
</evidence>
<dbReference type="RefSeq" id="XP_018810913.1">
    <property type="nucleotide sequence ID" value="XM_018955368.2"/>
</dbReference>
<dbReference type="InterPro" id="IPR000315">
    <property type="entry name" value="Znf_B-box"/>
</dbReference>
<dbReference type="KEGG" id="jre:108983659"/>
<organism evidence="4 5">
    <name type="scientific">Juglans regia</name>
    <name type="common">English walnut</name>
    <dbReference type="NCBI Taxonomy" id="51240"/>
    <lineage>
        <taxon>Eukaryota</taxon>
        <taxon>Viridiplantae</taxon>
        <taxon>Streptophyta</taxon>
        <taxon>Embryophyta</taxon>
        <taxon>Tracheophyta</taxon>
        <taxon>Spermatophyta</taxon>
        <taxon>Magnoliopsida</taxon>
        <taxon>eudicotyledons</taxon>
        <taxon>Gunneridae</taxon>
        <taxon>Pentapetalae</taxon>
        <taxon>rosids</taxon>
        <taxon>fabids</taxon>
        <taxon>Fagales</taxon>
        <taxon>Juglandaceae</taxon>
        <taxon>Juglans</taxon>
    </lineage>
</organism>
<dbReference type="GeneID" id="108983659"/>
<dbReference type="GO" id="GO:0009785">
    <property type="term" value="P:blue light signaling pathway"/>
    <property type="evidence" value="ECO:0007669"/>
    <property type="project" value="EnsemblPlants"/>
</dbReference>
<dbReference type="GO" id="GO:0009640">
    <property type="term" value="P:photomorphogenesis"/>
    <property type="evidence" value="ECO:0007669"/>
    <property type="project" value="EnsemblPlants"/>
</dbReference>
<dbReference type="AlphaFoldDB" id="A0A2I4DUU4"/>
<dbReference type="PROSITE" id="PS50119">
    <property type="entry name" value="ZF_BBOX"/>
    <property type="match status" value="1"/>
</dbReference>
<dbReference type="FunCoup" id="A0A2I4DUU4">
    <property type="interactions" value="32"/>
</dbReference>
<gene>
    <name evidence="5" type="primary">LOC108983659</name>
</gene>
<dbReference type="GO" id="GO:0045892">
    <property type="term" value="P:negative regulation of DNA-templated transcription"/>
    <property type="evidence" value="ECO:0007669"/>
    <property type="project" value="EnsemblPlants"/>
</dbReference>